<keyword evidence="2" id="KW-0732">Signal</keyword>
<dbReference type="PANTHER" id="PTHR38593:SF1">
    <property type="entry name" value="BLR2558 PROTEIN"/>
    <property type="match status" value="1"/>
</dbReference>
<feature type="chain" id="PRO_5046337630" evidence="2">
    <location>
        <begin position="21"/>
        <end position="194"/>
    </location>
</feature>
<evidence type="ECO:0000256" key="2">
    <source>
        <dbReference type="SAM" id="SignalP"/>
    </source>
</evidence>
<comment type="caution">
    <text evidence="4">The sequence shown here is derived from an EMBL/GenBank/DDBJ whole genome shotgun (WGS) entry which is preliminary data.</text>
</comment>
<sequence length="194" mass="20956">MRLLAIVLTAALAPAQPAAAQIGNPGGLAPDTRFDAPGVPAPNQTNYQDRLFAQLAAAGGMAEVQFGRLAAEKSSSSAIKEFAQHMIDDHTRANDKLAAIADASKIPLPDKLDPDHQRILGELQRLDGATFDRAYISAQVTDHQKTALLLEWEINDGEDAQMQRFAAEALPTVLEHLRMARELQAELARQASAR</sequence>
<dbReference type="PANTHER" id="PTHR38593">
    <property type="entry name" value="BLR2558 PROTEIN"/>
    <property type="match status" value="1"/>
</dbReference>
<dbReference type="Proteomes" id="UP001628091">
    <property type="component" value="Unassembled WGS sequence"/>
</dbReference>
<feature type="region of interest" description="Disordered" evidence="1">
    <location>
        <begin position="23"/>
        <end position="45"/>
    </location>
</feature>
<feature type="signal peptide" evidence="2">
    <location>
        <begin position="1"/>
        <end position="20"/>
    </location>
</feature>
<dbReference type="RefSeq" id="WP_407867066.1">
    <property type="nucleotide sequence ID" value="NZ_BAAFZP010000002.1"/>
</dbReference>
<name>A0ABQ0H725_9HYPH</name>
<dbReference type="InterPro" id="IPR012347">
    <property type="entry name" value="Ferritin-like"/>
</dbReference>
<accession>A0ABQ0H725</accession>
<dbReference type="Gene3D" id="1.20.1260.10">
    <property type="match status" value="1"/>
</dbReference>
<keyword evidence="5" id="KW-1185">Reference proteome</keyword>
<dbReference type="Pfam" id="PF13628">
    <property type="entry name" value="DUF4142"/>
    <property type="match status" value="1"/>
</dbReference>
<proteinExistence type="predicted"/>
<evidence type="ECO:0000313" key="5">
    <source>
        <dbReference type="Proteomes" id="UP001628091"/>
    </source>
</evidence>
<organism evidence="4 5">
    <name type="scientific">Phyllobacterium phragmitis</name>
    <dbReference type="NCBI Taxonomy" id="2670329"/>
    <lineage>
        <taxon>Bacteria</taxon>
        <taxon>Pseudomonadati</taxon>
        <taxon>Pseudomonadota</taxon>
        <taxon>Alphaproteobacteria</taxon>
        <taxon>Hyphomicrobiales</taxon>
        <taxon>Phyllobacteriaceae</taxon>
        <taxon>Phyllobacterium</taxon>
    </lineage>
</organism>
<protein>
    <submittedName>
        <fullName evidence="4">DUF4142 domain-containing protein</fullName>
    </submittedName>
</protein>
<evidence type="ECO:0000313" key="4">
    <source>
        <dbReference type="EMBL" id="GAB1584710.1"/>
    </source>
</evidence>
<feature type="domain" description="DUF4142" evidence="3">
    <location>
        <begin position="48"/>
        <end position="183"/>
    </location>
</feature>
<reference evidence="4 5" key="1">
    <citation type="submission" date="2024-10" db="EMBL/GenBank/DDBJ databases">
        <title>Isolation, draft genome sequencing and identification of Phyllobacterium sp. NSA23, isolated from leaf soil.</title>
        <authorList>
            <person name="Akita H."/>
        </authorList>
    </citation>
    <scope>NUCLEOTIDE SEQUENCE [LARGE SCALE GENOMIC DNA]</scope>
    <source>
        <strain evidence="4 5">NSA23</strain>
    </source>
</reference>
<dbReference type="EMBL" id="BAAFZP010000002">
    <property type="protein sequence ID" value="GAB1584710.1"/>
    <property type="molecule type" value="Genomic_DNA"/>
</dbReference>
<evidence type="ECO:0000259" key="3">
    <source>
        <dbReference type="Pfam" id="PF13628"/>
    </source>
</evidence>
<evidence type="ECO:0000256" key="1">
    <source>
        <dbReference type="SAM" id="MobiDB-lite"/>
    </source>
</evidence>
<dbReference type="InterPro" id="IPR025419">
    <property type="entry name" value="DUF4142"/>
</dbReference>
<gene>
    <name evidence="4" type="ORF">PPNSA23_46530</name>
</gene>